<dbReference type="InterPro" id="IPR036250">
    <property type="entry name" value="AcylCo_DH-like_C"/>
</dbReference>
<dbReference type="Pfam" id="PF00441">
    <property type="entry name" value="Acyl-CoA_dh_1"/>
    <property type="match status" value="1"/>
</dbReference>
<comment type="cofactor">
    <cofactor evidence="1 5">
        <name>FAD</name>
        <dbReference type="ChEBI" id="CHEBI:57692"/>
    </cofactor>
</comment>
<comment type="similarity">
    <text evidence="2 5">Belongs to the acyl-CoA dehydrogenase family.</text>
</comment>
<dbReference type="AlphaFoldDB" id="A0A0G0WTF3"/>
<dbReference type="Gene3D" id="2.40.110.10">
    <property type="entry name" value="Butyryl-CoA Dehydrogenase, subunit A, domain 2"/>
    <property type="match status" value="1"/>
</dbReference>
<dbReference type="InterPro" id="IPR009100">
    <property type="entry name" value="AcylCoA_DH/oxidase_NM_dom_sf"/>
</dbReference>
<dbReference type="InterPro" id="IPR046373">
    <property type="entry name" value="Acyl-CoA_Oxase/DH_mid-dom_sf"/>
</dbReference>
<accession>A0A0G0WTF3</accession>
<dbReference type="InterPro" id="IPR013786">
    <property type="entry name" value="AcylCoA_DH/ox_N"/>
</dbReference>
<evidence type="ECO:0000259" key="6">
    <source>
        <dbReference type="Pfam" id="PF00441"/>
    </source>
</evidence>
<dbReference type="PROSITE" id="PS00073">
    <property type="entry name" value="ACYL_COA_DH_2"/>
    <property type="match status" value="1"/>
</dbReference>
<evidence type="ECO:0000259" key="7">
    <source>
        <dbReference type="Pfam" id="PF02770"/>
    </source>
</evidence>
<dbReference type="Gene3D" id="1.20.140.10">
    <property type="entry name" value="Butyryl-CoA Dehydrogenase, subunit A, domain 3"/>
    <property type="match status" value="1"/>
</dbReference>
<evidence type="ECO:0000256" key="3">
    <source>
        <dbReference type="ARBA" id="ARBA00022630"/>
    </source>
</evidence>
<dbReference type="Gene3D" id="1.10.540.10">
    <property type="entry name" value="Acyl-CoA dehydrogenase/oxidase, N-terminal domain"/>
    <property type="match status" value="1"/>
</dbReference>
<proteinExistence type="inferred from homology"/>
<dbReference type="InterPro" id="IPR037069">
    <property type="entry name" value="AcylCoA_DH/ox_N_sf"/>
</dbReference>
<dbReference type="InterPro" id="IPR006089">
    <property type="entry name" value="Acyl-CoA_DH_CS"/>
</dbReference>
<evidence type="ECO:0000256" key="2">
    <source>
        <dbReference type="ARBA" id="ARBA00009347"/>
    </source>
</evidence>
<dbReference type="EMBL" id="LBZW01000029">
    <property type="protein sequence ID" value="KKR78657.1"/>
    <property type="molecule type" value="Genomic_DNA"/>
</dbReference>
<gene>
    <name evidence="9" type="ORF">UU24_C0029G0003</name>
</gene>
<dbReference type="PANTHER" id="PTHR43884:SF12">
    <property type="entry name" value="ISOVALERYL-COA DEHYDROGENASE, MITOCHONDRIAL-RELATED"/>
    <property type="match status" value="1"/>
</dbReference>
<feature type="domain" description="Acyl-CoA dehydrogenase/oxidase N-terminal" evidence="8">
    <location>
        <begin position="5"/>
        <end position="115"/>
    </location>
</feature>
<evidence type="ECO:0000256" key="5">
    <source>
        <dbReference type="RuleBase" id="RU362125"/>
    </source>
</evidence>
<dbReference type="SUPFAM" id="SSF47203">
    <property type="entry name" value="Acyl-CoA dehydrogenase C-terminal domain-like"/>
    <property type="match status" value="1"/>
</dbReference>
<evidence type="ECO:0000256" key="4">
    <source>
        <dbReference type="ARBA" id="ARBA00022827"/>
    </source>
</evidence>
<evidence type="ECO:0000256" key="1">
    <source>
        <dbReference type="ARBA" id="ARBA00001974"/>
    </source>
</evidence>
<dbReference type="Pfam" id="PF02770">
    <property type="entry name" value="Acyl-CoA_dh_M"/>
    <property type="match status" value="1"/>
</dbReference>
<keyword evidence="5" id="KW-0560">Oxidoreductase</keyword>
<dbReference type="PIRSF" id="PIRSF016578">
    <property type="entry name" value="HsaA"/>
    <property type="match status" value="1"/>
</dbReference>
<keyword evidence="4 5" id="KW-0274">FAD</keyword>
<comment type="caution">
    <text evidence="9">The sequence shown here is derived from an EMBL/GenBank/DDBJ whole genome shotgun (WGS) entry which is preliminary data.</text>
</comment>
<evidence type="ECO:0000259" key="8">
    <source>
        <dbReference type="Pfam" id="PF02771"/>
    </source>
</evidence>
<evidence type="ECO:0000313" key="9">
    <source>
        <dbReference type="EMBL" id="KKR78657.1"/>
    </source>
</evidence>
<dbReference type="InterPro" id="IPR009075">
    <property type="entry name" value="AcylCo_DH/oxidase_C"/>
</dbReference>
<sequence length="397" mass="42720">MEKQEEAQEMGQSIAKLVNREIIPWLKIRAHNELIPDSIISQLKSMGLFGVNIPDEYGGSGLGSQSIARIVRELSRGSIAFASLIFSHCKVNSYLCNGGTDEQKCQWLPKLASGEVIAAHALTESTGKAVANFTTTIWEDGDRLVLDGCKSFVTNAATAGLYAVVAKREGQEGSLCSIALIKNDTVGLTIGKEIERIGLQEVSLAPIVLSDCYVAKKDILGGWDKDAASLLACVRPAARLNYVARAAGIAVRAFEEANTFVHNKYSGQRLLIDIPMVRLRLAEMRAKVSCIDMILRDLSRQLEEGKVEMIDASAAKVYCTKTAGEVVRSAVELHGGSGYASNLPIGKLYRDVEALSIVGTPNDIILSDISDILLGLEASGSEITVGIALCKGGHYEY</sequence>
<reference evidence="9 10" key="1">
    <citation type="journal article" date="2015" name="Nature">
        <title>rRNA introns, odd ribosomes, and small enigmatic genomes across a large radiation of phyla.</title>
        <authorList>
            <person name="Brown C.T."/>
            <person name="Hug L.A."/>
            <person name="Thomas B.C."/>
            <person name="Sharon I."/>
            <person name="Castelle C.J."/>
            <person name="Singh A."/>
            <person name="Wilkins M.J."/>
            <person name="Williams K.H."/>
            <person name="Banfield J.F."/>
        </authorList>
    </citation>
    <scope>NUCLEOTIDE SEQUENCE [LARGE SCALE GENOMIC DNA]</scope>
</reference>
<dbReference type="GO" id="GO:0050660">
    <property type="term" value="F:flavin adenine dinucleotide binding"/>
    <property type="evidence" value="ECO:0007669"/>
    <property type="project" value="InterPro"/>
</dbReference>
<dbReference type="Pfam" id="PF02771">
    <property type="entry name" value="Acyl-CoA_dh_N"/>
    <property type="match status" value="1"/>
</dbReference>
<dbReference type="PANTHER" id="PTHR43884">
    <property type="entry name" value="ACYL-COA DEHYDROGENASE"/>
    <property type="match status" value="1"/>
</dbReference>
<dbReference type="Proteomes" id="UP000034749">
    <property type="component" value="Unassembled WGS sequence"/>
</dbReference>
<evidence type="ECO:0000313" key="10">
    <source>
        <dbReference type="Proteomes" id="UP000034749"/>
    </source>
</evidence>
<feature type="domain" description="Acyl-CoA dehydrogenase/oxidase C-terminal" evidence="6">
    <location>
        <begin position="238"/>
        <end position="372"/>
    </location>
</feature>
<organism evidence="9 10">
    <name type="scientific">Candidatus Nomurabacteria bacterium GW2011_GWA2_40_9</name>
    <dbReference type="NCBI Taxonomy" id="1618734"/>
    <lineage>
        <taxon>Bacteria</taxon>
        <taxon>Candidatus Nomuraibacteriota</taxon>
    </lineage>
</organism>
<dbReference type="GO" id="GO:0003995">
    <property type="term" value="F:acyl-CoA dehydrogenase activity"/>
    <property type="evidence" value="ECO:0007669"/>
    <property type="project" value="InterPro"/>
</dbReference>
<feature type="domain" description="Acyl-CoA oxidase/dehydrogenase middle" evidence="7">
    <location>
        <begin position="120"/>
        <end position="212"/>
    </location>
</feature>
<dbReference type="SUPFAM" id="SSF56645">
    <property type="entry name" value="Acyl-CoA dehydrogenase NM domain-like"/>
    <property type="match status" value="1"/>
</dbReference>
<name>A0A0G0WTF3_9BACT</name>
<dbReference type="InterPro" id="IPR006091">
    <property type="entry name" value="Acyl-CoA_Oxase/DH_mid-dom"/>
</dbReference>
<protein>
    <submittedName>
        <fullName evidence="9">Acyl-CoA dehydrogenase-like protein</fullName>
    </submittedName>
</protein>
<keyword evidence="3 5" id="KW-0285">Flavoprotein</keyword>